<evidence type="ECO:0000313" key="2">
    <source>
        <dbReference type="EMBL" id="SBT20448.1"/>
    </source>
</evidence>
<evidence type="ECO:0000313" key="1">
    <source>
        <dbReference type="EMBL" id="SBT16732.1"/>
    </source>
</evidence>
<name>A0A1C3JNG0_9GAMM</name>
<accession>A0A1C3JNG0</accession>
<dbReference type="Proteomes" id="UP000092871">
    <property type="component" value="Unassembled WGS sequence"/>
</dbReference>
<protein>
    <submittedName>
        <fullName evidence="1">Uncharacterized protein</fullName>
    </submittedName>
</protein>
<keyword evidence="3" id="KW-1185">Reference proteome</keyword>
<evidence type="ECO:0000313" key="3">
    <source>
        <dbReference type="Proteomes" id="UP000092840"/>
    </source>
</evidence>
<evidence type="ECO:0000313" key="4">
    <source>
        <dbReference type="Proteomes" id="UP000092871"/>
    </source>
</evidence>
<organism evidence="1 4">
    <name type="scientific">Marinomonas gallaica</name>
    <dbReference type="NCBI Taxonomy" id="1806667"/>
    <lineage>
        <taxon>Bacteria</taxon>
        <taxon>Pseudomonadati</taxon>
        <taxon>Pseudomonadota</taxon>
        <taxon>Gammaproteobacteria</taxon>
        <taxon>Oceanospirillales</taxon>
        <taxon>Oceanospirillaceae</taxon>
        <taxon>Marinomonas</taxon>
    </lineage>
</organism>
<gene>
    <name evidence="1" type="ORF">MGA5115_00814</name>
    <name evidence="2" type="ORF">MGA5116_01032</name>
</gene>
<dbReference type="EMBL" id="FLRA01000003">
    <property type="protein sequence ID" value="SBT16732.1"/>
    <property type="molecule type" value="Genomic_DNA"/>
</dbReference>
<reference evidence="1 4" key="2">
    <citation type="submission" date="2016-06" db="EMBL/GenBank/DDBJ databases">
        <authorList>
            <person name="Kjaerup R.B."/>
            <person name="Dalgaard T.S."/>
            <person name="Juul-Madsen H.R."/>
        </authorList>
    </citation>
    <scope>NUCLEOTIDE SEQUENCE [LARGE SCALE GENOMIC DNA]</scope>
    <source>
        <strain evidence="1 4">CECT 5115</strain>
    </source>
</reference>
<dbReference type="EMBL" id="FLRB01000006">
    <property type="protein sequence ID" value="SBT20448.1"/>
    <property type="molecule type" value="Genomic_DNA"/>
</dbReference>
<dbReference type="Proteomes" id="UP000092840">
    <property type="component" value="Unassembled WGS sequence"/>
</dbReference>
<reference evidence="2 3" key="1">
    <citation type="submission" date="2016-06" db="EMBL/GenBank/DDBJ databases">
        <authorList>
            <person name="Rodrigo-Torres L."/>
            <person name="Arahal D.R."/>
        </authorList>
    </citation>
    <scope>NUCLEOTIDE SEQUENCE [LARGE SCALE GENOMIC DNA]</scope>
    <source>
        <strain evidence="2 3">CECT 5116</strain>
    </source>
</reference>
<sequence>MLLFYCLYDPIPIGEGHRISEINRSYCRTAVPAGIDIAYLKKIVKAAASPTSVSQPALVLHSMQFNLLAHIFGRSSLRPSA</sequence>
<proteinExistence type="predicted"/>
<dbReference type="AlphaFoldDB" id="A0A1C3JNG0"/>